<sequence>MPFRLHSGQRYFTDFSVGVPLPNVSLTQKSYEIHAEGSHSYTLHTCRLCAFRVCFNHSSNTDKITAIMNDFNKPGCLVPIGLYLSGTKYMVIQGESGVVIRGKKTLVSTATPLGLEAISQVKELLDEGLVRVEGRSPEYEEPRDLRSNPFQGGGDDAILPPKGIG</sequence>
<dbReference type="GO" id="GO:0005856">
    <property type="term" value="C:cytoskeleton"/>
    <property type="evidence" value="ECO:0007669"/>
    <property type="project" value="UniProtKB-SubCell"/>
</dbReference>
<dbReference type="PRINTS" id="PR00392">
    <property type="entry name" value="PROFILIN"/>
</dbReference>
<evidence type="ECO:0000313" key="7">
    <source>
        <dbReference type="Proteomes" id="UP000289340"/>
    </source>
</evidence>
<dbReference type="GO" id="GO:0003779">
    <property type="term" value="F:actin binding"/>
    <property type="evidence" value="ECO:0007669"/>
    <property type="project" value="UniProtKB-KW"/>
</dbReference>
<evidence type="ECO:0000313" key="6">
    <source>
        <dbReference type="EMBL" id="RZB68908.1"/>
    </source>
</evidence>
<dbReference type="Proteomes" id="UP000289340">
    <property type="component" value="Chromosome 14"/>
</dbReference>
<accession>A0A445H5I4</accession>
<comment type="caution">
    <text evidence="6">The sequence shown here is derived from an EMBL/GenBank/DDBJ whole genome shotgun (WGS) entry which is preliminary data.</text>
</comment>
<proteinExistence type="predicted"/>
<dbReference type="Gene3D" id="3.30.450.30">
    <property type="entry name" value="Dynein light chain 2a, cytoplasmic"/>
    <property type="match status" value="1"/>
</dbReference>
<keyword evidence="3" id="KW-0009">Actin-binding</keyword>
<dbReference type="SUPFAM" id="SSF55770">
    <property type="entry name" value="Profilin (actin-binding protein)"/>
    <property type="match status" value="1"/>
</dbReference>
<name>A0A445H5I4_GLYSO</name>
<dbReference type="InterPro" id="IPR005455">
    <property type="entry name" value="PFN_euk"/>
</dbReference>
<dbReference type="EMBL" id="QZWG01000014">
    <property type="protein sequence ID" value="RZB68908.1"/>
    <property type="molecule type" value="Genomic_DNA"/>
</dbReference>
<keyword evidence="7" id="KW-1185">Reference proteome</keyword>
<gene>
    <name evidence="6" type="ORF">D0Y65_038617</name>
</gene>
<protein>
    <submittedName>
        <fullName evidence="6">Profilin-1</fullName>
    </submittedName>
</protein>
<reference evidence="6 7" key="1">
    <citation type="submission" date="2018-09" db="EMBL/GenBank/DDBJ databases">
        <title>A high-quality reference genome of wild soybean provides a powerful tool to mine soybean genomes.</title>
        <authorList>
            <person name="Xie M."/>
            <person name="Chung C.Y.L."/>
            <person name="Li M.-W."/>
            <person name="Wong F.-L."/>
            <person name="Chan T.-F."/>
            <person name="Lam H.-M."/>
        </authorList>
    </citation>
    <scope>NUCLEOTIDE SEQUENCE [LARGE SCALE GENOMIC DNA]</scope>
    <source>
        <strain evidence="7">cv. W05</strain>
        <tissue evidence="6">Hypocotyl of etiolated seedlings</tissue>
    </source>
</reference>
<dbReference type="InterPro" id="IPR036140">
    <property type="entry name" value="PFN_sf"/>
</dbReference>
<dbReference type="AlphaFoldDB" id="A0A445H5I4"/>
<feature type="compositionally biased region" description="Basic and acidic residues" evidence="5">
    <location>
        <begin position="133"/>
        <end position="146"/>
    </location>
</feature>
<evidence type="ECO:0000256" key="5">
    <source>
        <dbReference type="SAM" id="MobiDB-lite"/>
    </source>
</evidence>
<evidence type="ECO:0000256" key="1">
    <source>
        <dbReference type="ARBA" id="ARBA00004245"/>
    </source>
</evidence>
<keyword evidence="2" id="KW-0963">Cytoplasm</keyword>
<evidence type="ECO:0000256" key="4">
    <source>
        <dbReference type="ARBA" id="ARBA00023212"/>
    </source>
</evidence>
<evidence type="ECO:0000256" key="3">
    <source>
        <dbReference type="ARBA" id="ARBA00023203"/>
    </source>
</evidence>
<feature type="region of interest" description="Disordered" evidence="5">
    <location>
        <begin position="133"/>
        <end position="165"/>
    </location>
</feature>
<organism evidence="6 7">
    <name type="scientific">Glycine soja</name>
    <name type="common">Wild soybean</name>
    <dbReference type="NCBI Taxonomy" id="3848"/>
    <lineage>
        <taxon>Eukaryota</taxon>
        <taxon>Viridiplantae</taxon>
        <taxon>Streptophyta</taxon>
        <taxon>Embryophyta</taxon>
        <taxon>Tracheophyta</taxon>
        <taxon>Spermatophyta</taxon>
        <taxon>Magnoliopsida</taxon>
        <taxon>eudicotyledons</taxon>
        <taxon>Gunneridae</taxon>
        <taxon>Pentapetalae</taxon>
        <taxon>rosids</taxon>
        <taxon>fabids</taxon>
        <taxon>Fabales</taxon>
        <taxon>Fabaceae</taxon>
        <taxon>Papilionoideae</taxon>
        <taxon>50 kb inversion clade</taxon>
        <taxon>NPAAA clade</taxon>
        <taxon>indigoferoid/millettioid clade</taxon>
        <taxon>Phaseoleae</taxon>
        <taxon>Glycine</taxon>
        <taxon>Glycine subgen. Soja</taxon>
    </lineage>
</organism>
<comment type="subcellular location">
    <subcellularLocation>
        <location evidence="1">Cytoplasm</location>
        <location evidence="1">Cytoskeleton</location>
    </subcellularLocation>
</comment>
<keyword evidence="4" id="KW-0206">Cytoskeleton</keyword>
<evidence type="ECO:0000256" key="2">
    <source>
        <dbReference type="ARBA" id="ARBA00022490"/>
    </source>
</evidence>
<dbReference type="PRINTS" id="PR01640">
    <property type="entry name" value="PROFILINPLNT"/>
</dbReference>